<feature type="compositionally biased region" description="Basic and acidic residues" evidence="1">
    <location>
        <begin position="211"/>
        <end position="230"/>
    </location>
</feature>
<evidence type="ECO:0000313" key="2">
    <source>
        <dbReference type="EMBL" id="KAL1523447.1"/>
    </source>
</evidence>
<proteinExistence type="predicted"/>
<sequence>MSSKPRASRQLRVKLKGAGNFTRQIHDALGVDQRDDSPATSEASPAGHARVERGEAAHSDAFDPAKVAFEPGSKALLVSGRTRYEVEVLHEAANIAAPTKKASPSRRAKPSAATVAGYQFRYLKWPRRADEWAAAVYFVPWSAALATSCSSRPPRKNMWTSGKPLADDSAAEEETGDKMEVDDGMESGDGEDEKDSRRSFKGARSALAADEAGRKRMRKPSDKLHDDPAPRSKTPISEGGDVEETDNAHADVLMGLFAGGGGEKSDDEDGEEDEQEEDEEMDSDEEGEDDDDDDDDDDMGKPDEEEMNEHDDEEDFGRVLNNAERRRSAVEDRDRQRDAPDHVAAAASTHKRKSVPVKSLPASDHAPQWHNHDGQMKMLLEQVHAQTKAIDAVHVIAPANQGKSNGKGQSVVRCRKSSCPLPSL</sequence>
<dbReference type="EMBL" id="JBGBPQ010000006">
    <property type="protein sequence ID" value="KAL1523447.1"/>
    <property type="molecule type" value="Genomic_DNA"/>
</dbReference>
<reference evidence="2 3" key="1">
    <citation type="journal article" date="2024" name="Science">
        <title>Giant polyketide synthase enzymes in the biosynthesis of giant marine polyether toxins.</title>
        <authorList>
            <person name="Fallon T.R."/>
            <person name="Shende V.V."/>
            <person name="Wierzbicki I.H."/>
            <person name="Pendleton A.L."/>
            <person name="Watervoot N.F."/>
            <person name="Auber R.P."/>
            <person name="Gonzalez D.J."/>
            <person name="Wisecaver J.H."/>
            <person name="Moore B.S."/>
        </authorList>
    </citation>
    <scope>NUCLEOTIDE SEQUENCE [LARGE SCALE GENOMIC DNA]</scope>
    <source>
        <strain evidence="2 3">12B1</strain>
    </source>
</reference>
<feature type="compositionally biased region" description="Basic and acidic residues" evidence="1">
    <location>
        <begin position="323"/>
        <end position="341"/>
    </location>
</feature>
<evidence type="ECO:0008006" key="4">
    <source>
        <dbReference type="Google" id="ProtNLM"/>
    </source>
</evidence>
<name>A0AB34JRH8_PRYPA</name>
<organism evidence="2 3">
    <name type="scientific">Prymnesium parvum</name>
    <name type="common">Toxic golden alga</name>
    <dbReference type="NCBI Taxonomy" id="97485"/>
    <lineage>
        <taxon>Eukaryota</taxon>
        <taxon>Haptista</taxon>
        <taxon>Haptophyta</taxon>
        <taxon>Prymnesiophyceae</taxon>
        <taxon>Prymnesiales</taxon>
        <taxon>Prymnesiaceae</taxon>
        <taxon>Prymnesium</taxon>
    </lineage>
</organism>
<feature type="region of interest" description="Disordered" evidence="1">
    <location>
        <begin position="149"/>
        <end position="370"/>
    </location>
</feature>
<dbReference type="Proteomes" id="UP001515480">
    <property type="component" value="Unassembled WGS sequence"/>
</dbReference>
<feature type="compositionally biased region" description="Acidic residues" evidence="1">
    <location>
        <begin position="182"/>
        <end position="193"/>
    </location>
</feature>
<feature type="region of interest" description="Disordered" evidence="1">
    <location>
        <begin position="15"/>
        <end position="57"/>
    </location>
</feature>
<protein>
    <recommendedName>
        <fullName evidence="4">Transcription initiation factor IIF subunit alpha</fullName>
    </recommendedName>
</protein>
<dbReference type="AlphaFoldDB" id="A0AB34JRH8"/>
<keyword evidence="3" id="KW-1185">Reference proteome</keyword>
<feature type="compositionally biased region" description="Acidic residues" evidence="1">
    <location>
        <begin position="265"/>
        <end position="315"/>
    </location>
</feature>
<evidence type="ECO:0000313" key="3">
    <source>
        <dbReference type="Proteomes" id="UP001515480"/>
    </source>
</evidence>
<comment type="caution">
    <text evidence="2">The sequence shown here is derived from an EMBL/GenBank/DDBJ whole genome shotgun (WGS) entry which is preliminary data.</text>
</comment>
<accession>A0AB34JRH8</accession>
<gene>
    <name evidence="2" type="ORF">AB1Y20_018387</name>
</gene>
<evidence type="ECO:0000256" key="1">
    <source>
        <dbReference type="SAM" id="MobiDB-lite"/>
    </source>
</evidence>